<proteinExistence type="predicted"/>
<accession>A0A821JK48</accession>
<gene>
    <name evidence="2" type="ORF">OVN521_LOCUS49043</name>
</gene>
<sequence>RCRFESPTFASPSRRVHTHSSSTTNADDSLAGLSTSISTTPAGGKRVTLPRYNQQSMKI</sequence>
<evidence type="ECO:0000313" key="3">
    <source>
        <dbReference type="Proteomes" id="UP000663866"/>
    </source>
</evidence>
<feature type="compositionally biased region" description="Polar residues" evidence="1">
    <location>
        <begin position="32"/>
        <end position="41"/>
    </location>
</feature>
<dbReference type="AlphaFoldDB" id="A0A821JK48"/>
<evidence type="ECO:0000313" key="2">
    <source>
        <dbReference type="EMBL" id="CAF4719954.1"/>
    </source>
</evidence>
<organism evidence="2 3">
    <name type="scientific">Rotaria magnacalcarata</name>
    <dbReference type="NCBI Taxonomy" id="392030"/>
    <lineage>
        <taxon>Eukaryota</taxon>
        <taxon>Metazoa</taxon>
        <taxon>Spiralia</taxon>
        <taxon>Gnathifera</taxon>
        <taxon>Rotifera</taxon>
        <taxon>Eurotatoria</taxon>
        <taxon>Bdelloidea</taxon>
        <taxon>Philodinida</taxon>
        <taxon>Philodinidae</taxon>
        <taxon>Rotaria</taxon>
    </lineage>
</organism>
<protein>
    <submittedName>
        <fullName evidence="2">Uncharacterized protein</fullName>
    </submittedName>
</protein>
<feature type="region of interest" description="Disordered" evidence="1">
    <location>
        <begin position="1"/>
        <end position="59"/>
    </location>
</feature>
<comment type="caution">
    <text evidence="2">The sequence shown here is derived from an EMBL/GenBank/DDBJ whole genome shotgun (WGS) entry which is preliminary data.</text>
</comment>
<keyword evidence="3" id="KW-1185">Reference proteome</keyword>
<name>A0A821JK48_9BILA</name>
<dbReference type="EMBL" id="CAJOBG010105436">
    <property type="protein sequence ID" value="CAF4719954.1"/>
    <property type="molecule type" value="Genomic_DNA"/>
</dbReference>
<feature type="non-terminal residue" evidence="2">
    <location>
        <position position="1"/>
    </location>
</feature>
<reference evidence="2" key="1">
    <citation type="submission" date="2021-02" db="EMBL/GenBank/DDBJ databases">
        <authorList>
            <person name="Nowell W R."/>
        </authorList>
    </citation>
    <scope>NUCLEOTIDE SEQUENCE</scope>
</reference>
<dbReference type="Proteomes" id="UP000663866">
    <property type="component" value="Unassembled WGS sequence"/>
</dbReference>
<evidence type="ECO:0000256" key="1">
    <source>
        <dbReference type="SAM" id="MobiDB-lite"/>
    </source>
</evidence>